<name>A0A975GUP9_9CAUL</name>
<feature type="transmembrane region" description="Helical" evidence="1">
    <location>
        <begin position="12"/>
        <end position="32"/>
    </location>
</feature>
<keyword evidence="3" id="KW-1185">Reference proteome</keyword>
<protein>
    <submittedName>
        <fullName evidence="2">Uncharacterized protein</fullName>
    </submittedName>
</protein>
<dbReference type="KEGG" id="bgoe:IFJ75_14585"/>
<keyword evidence="1" id="KW-1133">Transmembrane helix</keyword>
<gene>
    <name evidence="2" type="ORF">IFJ75_14585</name>
</gene>
<proteinExistence type="predicted"/>
<keyword evidence="1" id="KW-0472">Membrane</keyword>
<organism evidence="2 3">
    <name type="scientific">Brevundimonas goettingensis</name>
    <dbReference type="NCBI Taxonomy" id="2774190"/>
    <lineage>
        <taxon>Bacteria</taxon>
        <taxon>Pseudomonadati</taxon>
        <taxon>Pseudomonadota</taxon>
        <taxon>Alphaproteobacteria</taxon>
        <taxon>Caulobacterales</taxon>
        <taxon>Caulobacteraceae</taxon>
        <taxon>Brevundimonas</taxon>
    </lineage>
</organism>
<reference evidence="2" key="1">
    <citation type="submission" date="2020-09" db="EMBL/GenBank/DDBJ databases">
        <title>Brevundimonas sp. LVF2 isolated from a puddle in Goettingen, Germany.</title>
        <authorList>
            <person name="Friedrich I."/>
            <person name="Klassen A."/>
            <person name="Hannes N."/>
            <person name="Schneider D."/>
            <person name="Hertel R."/>
            <person name="Daniel R."/>
        </authorList>
    </citation>
    <scope>NUCLEOTIDE SEQUENCE</scope>
    <source>
        <strain evidence="2">LVF2</strain>
    </source>
</reference>
<dbReference type="EMBL" id="CP062222">
    <property type="protein sequence ID" value="QTC90491.1"/>
    <property type="molecule type" value="Genomic_DNA"/>
</dbReference>
<accession>A0A975GUP9</accession>
<dbReference type="RefSeq" id="WP_207868919.1">
    <property type="nucleotide sequence ID" value="NZ_CP062222.1"/>
</dbReference>
<dbReference type="Proteomes" id="UP000663918">
    <property type="component" value="Chromosome"/>
</dbReference>
<evidence type="ECO:0000256" key="1">
    <source>
        <dbReference type="SAM" id="Phobius"/>
    </source>
</evidence>
<sequence>MKRFLSIKRLSFMFFGLFAVLVAGAMTFQAFWLNPGKRCEADGNWYDVESRTCATPIYIPDITHRPAGVTRAEASAAKNAELVKLENQAVVQQAAIDAAVQKERAKMKAEGH</sequence>
<evidence type="ECO:0000313" key="2">
    <source>
        <dbReference type="EMBL" id="QTC90491.1"/>
    </source>
</evidence>
<keyword evidence="1" id="KW-0812">Transmembrane</keyword>
<evidence type="ECO:0000313" key="3">
    <source>
        <dbReference type="Proteomes" id="UP000663918"/>
    </source>
</evidence>
<dbReference type="AlphaFoldDB" id="A0A975GUP9"/>